<feature type="transmembrane region" description="Helical" evidence="1">
    <location>
        <begin position="81"/>
        <end position="98"/>
    </location>
</feature>
<protein>
    <submittedName>
        <fullName evidence="2">Uncharacterized protein</fullName>
    </submittedName>
</protein>
<gene>
    <name evidence="2" type="ORF">HICCMSTLAB_LOCUS8826</name>
</gene>
<dbReference type="EMBL" id="CAJNRD030001121">
    <property type="protein sequence ID" value="CAG5097685.1"/>
    <property type="molecule type" value="Genomic_DNA"/>
</dbReference>
<dbReference type="Proteomes" id="UP000786811">
    <property type="component" value="Unassembled WGS sequence"/>
</dbReference>
<accession>A0A8J2HF14</accession>
<name>A0A8J2HF14_COTCN</name>
<keyword evidence="1" id="KW-1133">Transmembrane helix</keyword>
<organism evidence="2 3">
    <name type="scientific">Cotesia congregata</name>
    <name type="common">Parasitoid wasp</name>
    <name type="synonym">Apanteles congregatus</name>
    <dbReference type="NCBI Taxonomy" id="51543"/>
    <lineage>
        <taxon>Eukaryota</taxon>
        <taxon>Metazoa</taxon>
        <taxon>Ecdysozoa</taxon>
        <taxon>Arthropoda</taxon>
        <taxon>Hexapoda</taxon>
        <taxon>Insecta</taxon>
        <taxon>Pterygota</taxon>
        <taxon>Neoptera</taxon>
        <taxon>Endopterygota</taxon>
        <taxon>Hymenoptera</taxon>
        <taxon>Apocrita</taxon>
        <taxon>Ichneumonoidea</taxon>
        <taxon>Braconidae</taxon>
        <taxon>Microgastrinae</taxon>
        <taxon>Cotesia</taxon>
    </lineage>
</organism>
<dbReference type="AlphaFoldDB" id="A0A8J2HF14"/>
<keyword evidence="1" id="KW-0472">Membrane</keyword>
<comment type="caution">
    <text evidence="2">The sequence shown here is derived from an EMBL/GenBank/DDBJ whole genome shotgun (WGS) entry which is preliminary data.</text>
</comment>
<evidence type="ECO:0000313" key="3">
    <source>
        <dbReference type="Proteomes" id="UP000786811"/>
    </source>
</evidence>
<evidence type="ECO:0000313" key="2">
    <source>
        <dbReference type="EMBL" id="CAG5097685.1"/>
    </source>
</evidence>
<proteinExistence type="predicted"/>
<keyword evidence="3" id="KW-1185">Reference proteome</keyword>
<evidence type="ECO:0000256" key="1">
    <source>
        <dbReference type="SAM" id="Phobius"/>
    </source>
</evidence>
<feature type="non-terminal residue" evidence="2">
    <location>
        <position position="118"/>
    </location>
</feature>
<reference evidence="2" key="1">
    <citation type="submission" date="2021-04" db="EMBL/GenBank/DDBJ databases">
        <authorList>
            <person name="Chebbi M.A.C M."/>
        </authorList>
    </citation>
    <scope>NUCLEOTIDE SEQUENCE</scope>
</reference>
<sequence>MSGCSQMKSTAACCPWIMFNKPGGAPALVNNSARIIDAPGTLSEGFRIAALPQATETGNDHRGIIAGKLNGQIEAVTPRDVFIFIILLINIFLLYTYVNHEEHLLRHQPSFYHFLLPN</sequence>
<keyword evidence="1" id="KW-0812">Transmembrane</keyword>